<organism evidence="1 2">
    <name type="scientific">Pseudoalteromonas fenneropenaei</name>
    <dbReference type="NCBI Taxonomy" id="1737459"/>
    <lineage>
        <taxon>Bacteria</taxon>
        <taxon>Pseudomonadati</taxon>
        <taxon>Pseudomonadota</taxon>
        <taxon>Gammaproteobacteria</taxon>
        <taxon>Alteromonadales</taxon>
        <taxon>Pseudoalteromonadaceae</taxon>
        <taxon>Pseudoalteromonas</taxon>
    </lineage>
</organism>
<dbReference type="EMBL" id="JBHRSD010000002">
    <property type="protein sequence ID" value="MFC3031206.1"/>
    <property type="molecule type" value="Genomic_DNA"/>
</dbReference>
<gene>
    <name evidence="1" type="ORF">ACFOEE_01530</name>
</gene>
<protein>
    <submittedName>
        <fullName evidence="1">Uncharacterized protein</fullName>
    </submittedName>
</protein>
<name>A0ABV7CF34_9GAMM</name>
<evidence type="ECO:0000313" key="1">
    <source>
        <dbReference type="EMBL" id="MFC3031206.1"/>
    </source>
</evidence>
<reference evidence="2" key="1">
    <citation type="journal article" date="2019" name="Int. J. Syst. Evol. Microbiol.">
        <title>The Global Catalogue of Microorganisms (GCM) 10K type strain sequencing project: providing services to taxonomists for standard genome sequencing and annotation.</title>
        <authorList>
            <consortium name="The Broad Institute Genomics Platform"/>
            <consortium name="The Broad Institute Genome Sequencing Center for Infectious Disease"/>
            <person name="Wu L."/>
            <person name="Ma J."/>
        </authorList>
    </citation>
    <scope>NUCLEOTIDE SEQUENCE [LARGE SCALE GENOMIC DNA]</scope>
    <source>
        <strain evidence="2">KCTC 42730</strain>
    </source>
</reference>
<dbReference type="RefSeq" id="WP_377120213.1">
    <property type="nucleotide sequence ID" value="NZ_JBHRSD010000002.1"/>
</dbReference>
<proteinExistence type="predicted"/>
<sequence>MMKSTYKTHLTNIVFPIQFIAINKLKVVIKDSIGFKNIEFNQAKEARSFAKHLQHEMVSCR</sequence>
<accession>A0ABV7CF34</accession>
<keyword evidence="2" id="KW-1185">Reference proteome</keyword>
<comment type="caution">
    <text evidence="1">The sequence shown here is derived from an EMBL/GenBank/DDBJ whole genome shotgun (WGS) entry which is preliminary data.</text>
</comment>
<dbReference type="Proteomes" id="UP001595453">
    <property type="component" value="Unassembled WGS sequence"/>
</dbReference>
<evidence type="ECO:0000313" key="2">
    <source>
        <dbReference type="Proteomes" id="UP001595453"/>
    </source>
</evidence>